<dbReference type="AlphaFoldDB" id="X1J8H4"/>
<organism evidence="2">
    <name type="scientific">marine sediment metagenome</name>
    <dbReference type="NCBI Taxonomy" id="412755"/>
    <lineage>
        <taxon>unclassified sequences</taxon>
        <taxon>metagenomes</taxon>
        <taxon>ecological metagenomes</taxon>
    </lineage>
</organism>
<feature type="compositionally biased region" description="Low complexity" evidence="1">
    <location>
        <begin position="8"/>
        <end position="19"/>
    </location>
</feature>
<feature type="region of interest" description="Disordered" evidence="1">
    <location>
        <begin position="1"/>
        <end position="33"/>
    </location>
</feature>
<sequence length="431" mass="50141">MMDSNNTQQQKSIKAASSSPNSPYSEDVETGLEINNNLKATQSPKAARVESVLERPVSAILQRGPRESLLEFSKREFKSRQIYWESLENPALLVLEQLTPDDIQRIKQRVDLCGLIKSPVYQWCDCGFRRGEFQCNYAHLCKKCAKRKARKISKSIKENIRYLPTQIRGWRQKRLRFLTLTIVSTSDPLEARSFLVGALNRFLNRKLQKDKISGCISSIHTEKSKFHEGLYHVHFHLMVYSSWLDVRDHTLSNEWKTATKGAGSIVHIEVLRNQNQAIDFLSNYLLKHNPGSFEERLNLFYRKRYFFRHGCFNKGSPKHIFFFQEEVICAVCFQKISVVPVNSEEGQYFGDLDPPHLPKPITRFYAVCPSCCEHTRPEDWDFEHGMCELCAKPLTLEGKREIRDAALKEYFKKSESLDHTQERENMCSFQK</sequence>
<name>X1J8H4_9ZZZZ</name>
<accession>X1J8H4</accession>
<evidence type="ECO:0008006" key="3">
    <source>
        <dbReference type="Google" id="ProtNLM"/>
    </source>
</evidence>
<proteinExistence type="predicted"/>
<comment type="caution">
    <text evidence="2">The sequence shown here is derived from an EMBL/GenBank/DDBJ whole genome shotgun (WGS) entry which is preliminary data.</text>
</comment>
<dbReference type="EMBL" id="BARV01000873">
    <property type="protein sequence ID" value="GAH90277.1"/>
    <property type="molecule type" value="Genomic_DNA"/>
</dbReference>
<gene>
    <name evidence="2" type="ORF">S06H3_02854</name>
</gene>
<protein>
    <recommendedName>
        <fullName evidence="3">Replication protein</fullName>
    </recommendedName>
</protein>
<evidence type="ECO:0000313" key="2">
    <source>
        <dbReference type="EMBL" id="GAH90277.1"/>
    </source>
</evidence>
<reference evidence="2" key="1">
    <citation type="journal article" date="2014" name="Front. Microbiol.">
        <title>High frequency of phylogenetically diverse reductive dehalogenase-homologous genes in deep subseafloor sedimentary metagenomes.</title>
        <authorList>
            <person name="Kawai M."/>
            <person name="Futagami T."/>
            <person name="Toyoda A."/>
            <person name="Takaki Y."/>
            <person name="Nishi S."/>
            <person name="Hori S."/>
            <person name="Arai W."/>
            <person name="Tsubouchi T."/>
            <person name="Morono Y."/>
            <person name="Uchiyama I."/>
            <person name="Ito T."/>
            <person name="Fujiyama A."/>
            <person name="Inagaki F."/>
            <person name="Takami H."/>
        </authorList>
    </citation>
    <scope>NUCLEOTIDE SEQUENCE</scope>
    <source>
        <strain evidence="2">Expedition CK06-06</strain>
    </source>
</reference>
<evidence type="ECO:0000256" key="1">
    <source>
        <dbReference type="SAM" id="MobiDB-lite"/>
    </source>
</evidence>